<accession>A0ABQ8S5T9</accession>
<feature type="domain" description="Mutator-like transposase" evidence="2">
    <location>
        <begin position="138"/>
        <end position="469"/>
    </location>
</feature>
<dbReference type="EMBL" id="JAJSOF020000036">
    <property type="protein sequence ID" value="KAJ4429277.1"/>
    <property type="molecule type" value="Genomic_DNA"/>
</dbReference>
<organism evidence="3 4">
    <name type="scientific">Periplaneta americana</name>
    <name type="common">American cockroach</name>
    <name type="synonym">Blatta americana</name>
    <dbReference type="NCBI Taxonomy" id="6978"/>
    <lineage>
        <taxon>Eukaryota</taxon>
        <taxon>Metazoa</taxon>
        <taxon>Ecdysozoa</taxon>
        <taxon>Arthropoda</taxon>
        <taxon>Hexapoda</taxon>
        <taxon>Insecta</taxon>
        <taxon>Pterygota</taxon>
        <taxon>Neoptera</taxon>
        <taxon>Polyneoptera</taxon>
        <taxon>Dictyoptera</taxon>
        <taxon>Blattodea</taxon>
        <taxon>Blattoidea</taxon>
        <taxon>Blattidae</taxon>
        <taxon>Blattinae</taxon>
        <taxon>Periplaneta</taxon>
    </lineage>
</organism>
<gene>
    <name evidence="3" type="ORF">ANN_26280</name>
</gene>
<feature type="region of interest" description="Disordered" evidence="1">
    <location>
        <begin position="837"/>
        <end position="901"/>
    </location>
</feature>
<feature type="compositionally biased region" description="Low complexity" evidence="1">
    <location>
        <begin position="852"/>
        <end position="881"/>
    </location>
</feature>
<feature type="compositionally biased region" description="Polar residues" evidence="1">
    <location>
        <begin position="841"/>
        <end position="851"/>
    </location>
</feature>
<dbReference type="PANTHER" id="PTHR31751">
    <property type="entry name" value="SI:CH211-108C17.2-RELATED-RELATED"/>
    <property type="match status" value="1"/>
</dbReference>
<sequence>MVGLCEGGNEPPGSLKAFCSATYSWSKTSIVGGKVQGVMHRAAVVRRMAGTKDGFVLGTDLTFCIKFEDWPRLLWCHEYMPEVSGKAAIIGLRNLGPSIIIMDYASVTIKLQSRNPQEIEEKIGITIDAPIDGRAIHKLDLVCRVCGETKSSIYSSRRREDKSRRPGFDVNQRIVQSFVNVGQGYYELEQFAMVMNMSVMNKSTFNDHAAVMKKASECVADSVLHDARLEVRKAYSDLIVDTAVPEISDISVSFDGTWLTRGHSSMYGVGSVIDLLTGFVLDYTVMSKHCYRCMIAKRLMPITDFRVWYAVHAPECDINHEGSSGAMEAEAALILWKRSEQYGLRYTTIFSDGDASTYKRLSDEKPYGASVAIKKEECINHIGKRLGTALRKAVSEWRTRGCKLGGRGHGTLKAMTIAKLQKYYQKAILDNRGNLLAMKSAIYATLFHSISTDEKSQHGNCPVGTESWCFYQRAVAQGKQPGPHKDNVGTPLKEAVLAKMMPVYQRLASNTLLERRVDLAVDLAVCKFNAGCTKTVLSLQEAAGLPTGDKTVALGVRRDRGRVVKAKLELQKVPALPETEAEKNLLSSWIIANAKKGFPLKRSVLLETVAELVAKDKRPNPFIKGKPETEKHVDILDDPTHIFNADESGFFISPDTGLVLGPKGYNNFYEIKFGNAKEQITVLAVFQASGVTVPPMRKTNKITQTLFGPLLEKALEERATAETIRNGFQKCGLYPFSSDAVDYERCMTHESLHSNGATGIIACKPIIFSVEHLLYIDSAMKSGRAEEFREAEGGGIGNGEESARELFNLWLKLRKRVMQQANHSDMNNSYANQIQKEKNGNGISDSCDLNNTSAPSTSKMPPSTPSTSKTPPSTPSRPTTTQISTAPKTKEGIVHRTYLGS</sequence>
<evidence type="ECO:0000313" key="4">
    <source>
        <dbReference type="Proteomes" id="UP001148838"/>
    </source>
</evidence>
<protein>
    <recommendedName>
        <fullName evidence="2">Mutator-like transposase domain-containing protein</fullName>
    </recommendedName>
</protein>
<evidence type="ECO:0000313" key="3">
    <source>
        <dbReference type="EMBL" id="KAJ4429277.1"/>
    </source>
</evidence>
<dbReference type="Pfam" id="PF20700">
    <property type="entry name" value="Mutator"/>
    <property type="match status" value="1"/>
</dbReference>
<dbReference type="InterPro" id="IPR049012">
    <property type="entry name" value="Mutator_transp_dom"/>
</dbReference>
<evidence type="ECO:0000256" key="1">
    <source>
        <dbReference type="SAM" id="MobiDB-lite"/>
    </source>
</evidence>
<dbReference type="Proteomes" id="UP001148838">
    <property type="component" value="Unassembled WGS sequence"/>
</dbReference>
<proteinExistence type="predicted"/>
<reference evidence="3 4" key="1">
    <citation type="journal article" date="2022" name="Allergy">
        <title>Genome assembly and annotation of Periplaneta americana reveal a comprehensive cockroach allergen profile.</title>
        <authorList>
            <person name="Wang L."/>
            <person name="Xiong Q."/>
            <person name="Saelim N."/>
            <person name="Wang L."/>
            <person name="Nong W."/>
            <person name="Wan A.T."/>
            <person name="Shi M."/>
            <person name="Liu X."/>
            <person name="Cao Q."/>
            <person name="Hui J.H.L."/>
            <person name="Sookrung N."/>
            <person name="Leung T.F."/>
            <person name="Tungtrongchitr A."/>
            <person name="Tsui S.K.W."/>
        </authorList>
    </citation>
    <scope>NUCLEOTIDE SEQUENCE [LARGE SCALE GENOMIC DNA]</scope>
    <source>
        <strain evidence="3">PWHHKU_190912</strain>
    </source>
</reference>
<keyword evidence="4" id="KW-1185">Reference proteome</keyword>
<comment type="caution">
    <text evidence="3">The sequence shown here is derived from an EMBL/GenBank/DDBJ whole genome shotgun (WGS) entry which is preliminary data.</text>
</comment>
<evidence type="ECO:0000259" key="2">
    <source>
        <dbReference type="Pfam" id="PF20700"/>
    </source>
</evidence>
<name>A0ABQ8S5T9_PERAM</name>